<dbReference type="EMBL" id="JAWDJW010000259">
    <property type="protein sequence ID" value="KAK3081166.1"/>
    <property type="molecule type" value="Genomic_DNA"/>
</dbReference>
<protein>
    <submittedName>
        <fullName evidence="1">Uncharacterized protein</fullName>
    </submittedName>
</protein>
<accession>A0ACC3DX49</accession>
<comment type="caution">
    <text evidence="1">The sequence shown here is derived from an EMBL/GenBank/DDBJ whole genome shotgun (WGS) entry which is preliminary data.</text>
</comment>
<evidence type="ECO:0000313" key="2">
    <source>
        <dbReference type="Proteomes" id="UP001186974"/>
    </source>
</evidence>
<dbReference type="Proteomes" id="UP001186974">
    <property type="component" value="Unassembled WGS sequence"/>
</dbReference>
<proteinExistence type="predicted"/>
<sequence length="224" mass="25194">MIDHNEQQRRKMFAGLFGKMFKPTNEKAARISELEELLRRAQQQAEEHDAQLTDENRRINGLEDNGRQEKTRGDNLQQPNDQLEKELSKAQAVQTSSDELKIITGCRAEDAQLEAQESNLALASARYALVNEPSDANGVVVAWISTLRVAENLDEAIQRSKGLISTLSNDLRVVKADSKTWKTKYATLIRNTAVLTHEHADVCGNAYDDVREMVEFRGNGKEKA</sequence>
<keyword evidence="2" id="KW-1185">Reference proteome</keyword>
<organism evidence="1 2">
    <name type="scientific">Coniosporium uncinatum</name>
    <dbReference type="NCBI Taxonomy" id="93489"/>
    <lineage>
        <taxon>Eukaryota</taxon>
        <taxon>Fungi</taxon>
        <taxon>Dikarya</taxon>
        <taxon>Ascomycota</taxon>
        <taxon>Pezizomycotina</taxon>
        <taxon>Dothideomycetes</taxon>
        <taxon>Dothideomycetes incertae sedis</taxon>
        <taxon>Coniosporium</taxon>
    </lineage>
</organism>
<gene>
    <name evidence="1" type="ORF">LTS18_009533</name>
</gene>
<reference evidence="1" key="1">
    <citation type="submission" date="2024-09" db="EMBL/GenBank/DDBJ databases">
        <title>Black Yeasts Isolated from many extreme environments.</title>
        <authorList>
            <person name="Coleine C."/>
            <person name="Stajich J.E."/>
            <person name="Selbmann L."/>
        </authorList>
    </citation>
    <scope>NUCLEOTIDE SEQUENCE</scope>
    <source>
        <strain evidence="1">CCFEE 5737</strain>
    </source>
</reference>
<evidence type="ECO:0000313" key="1">
    <source>
        <dbReference type="EMBL" id="KAK3081166.1"/>
    </source>
</evidence>
<name>A0ACC3DX49_9PEZI</name>
<feature type="non-terminal residue" evidence="1">
    <location>
        <position position="224"/>
    </location>
</feature>